<evidence type="ECO:0000256" key="3">
    <source>
        <dbReference type="ARBA" id="ARBA00023251"/>
    </source>
</evidence>
<dbReference type="SUPFAM" id="SSF54593">
    <property type="entry name" value="Glyoxalase/Bleomycin resistance protein/Dihydroxybiphenyl dioxygenase"/>
    <property type="match status" value="1"/>
</dbReference>
<name>A0ABS4DXB4_9HYPH</name>
<keyword evidence="3" id="KW-0046">Antibiotic resistance</keyword>
<protein>
    <recommendedName>
        <fullName evidence="2">Bleomycin resistance protein</fullName>
    </recommendedName>
</protein>
<dbReference type="Pfam" id="PF00903">
    <property type="entry name" value="Glyoxalase"/>
    <property type="match status" value="1"/>
</dbReference>
<proteinExistence type="inferred from homology"/>
<accession>A0ABS4DXB4</accession>
<dbReference type="InterPro" id="IPR029068">
    <property type="entry name" value="Glyas_Bleomycin-R_OHBP_Dase"/>
</dbReference>
<dbReference type="RefSeq" id="WP_209943936.1">
    <property type="nucleotide sequence ID" value="NZ_JAGGJU010000004.1"/>
</dbReference>
<evidence type="ECO:0000256" key="1">
    <source>
        <dbReference type="ARBA" id="ARBA00011051"/>
    </source>
</evidence>
<dbReference type="EMBL" id="JAGGJU010000004">
    <property type="protein sequence ID" value="MBP1850317.1"/>
    <property type="molecule type" value="Genomic_DNA"/>
</dbReference>
<dbReference type="InterPro" id="IPR004360">
    <property type="entry name" value="Glyas_Fos-R_dOase_dom"/>
</dbReference>
<evidence type="ECO:0000313" key="6">
    <source>
        <dbReference type="Proteomes" id="UP000759443"/>
    </source>
</evidence>
<dbReference type="CDD" id="cd08349">
    <property type="entry name" value="BLMA_like"/>
    <property type="match status" value="1"/>
</dbReference>
<organism evidence="5 6">
    <name type="scientific">Rhizobium halophytocola</name>
    <dbReference type="NCBI Taxonomy" id="735519"/>
    <lineage>
        <taxon>Bacteria</taxon>
        <taxon>Pseudomonadati</taxon>
        <taxon>Pseudomonadota</taxon>
        <taxon>Alphaproteobacteria</taxon>
        <taxon>Hyphomicrobiales</taxon>
        <taxon>Rhizobiaceae</taxon>
        <taxon>Rhizobium/Agrobacterium group</taxon>
        <taxon>Rhizobium</taxon>
    </lineage>
</organism>
<dbReference type="InterPro" id="IPR037523">
    <property type="entry name" value="VOC_core"/>
</dbReference>
<comment type="similarity">
    <text evidence="1">Belongs to the bleomycin resistance protein family.</text>
</comment>
<evidence type="ECO:0000259" key="4">
    <source>
        <dbReference type="PROSITE" id="PS51819"/>
    </source>
</evidence>
<feature type="domain" description="VOC" evidence="4">
    <location>
        <begin position="3"/>
        <end position="135"/>
    </location>
</feature>
<sequence length="143" mass="16267">MENANALVPEFSVGDWWTSRSFYCDLVGFSVAYERPEEGFSYLELGDAQLMIDQVGVGRTFEIEGAPLERPFGRGLNVQIKVPSIDTILDRLKVAGIPLYLEPEEKWYRRDDQELGQRQFVVADPDGYLLRFCETLGERPVAS</sequence>
<reference evidence="5 6" key="1">
    <citation type="submission" date="2021-03" db="EMBL/GenBank/DDBJ databases">
        <title>Genomic Encyclopedia of Type Strains, Phase IV (KMG-IV): sequencing the most valuable type-strain genomes for metagenomic binning, comparative biology and taxonomic classification.</title>
        <authorList>
            <person name="Goeker M."/>
        </authorList>
    </citation>
    <scope>NUCLEOTIDE SEQUENCE [LARGE SCALE GENOMIC DNA]</scope>
    <source>
        <strain evidence="5 6">DSM 21600</strain>
    </source>
</reference>
<comment type="caution">
    <text evidence="5">The sequence shown here is derived from an EMBL/GenBank/DDBJ whole genome shotgun (WGS) entry which is preliminary data.</text>
</comment>
<evidence type="ECO:0000256" key="2">
    <source>
        <dbReference type="ARBA" id="ARBA00021572"/>
    </source>
</evidence>
<dbReference type="Proteomes" id="UP000759443">
    <property type="component" value="Unassembled WGS sequence"/>
</dbReference>
<dbReference type="InterPro" id="IPR000335">
    <property type="entry name" value="Bleomycin-R"/>
</dbReference>
<evidence type="ECO:0000313" key="5">
    <source>
        <dbReference type="EMBL" id="MBP1850317.1"/>
    </source>
</evidence>
<dbReference type="Gene3D" id="3.10.180.10">
    <property type="entry name" value="2,3-Dihydroxybiphenyl 1,2-Dioxygenase, domain 1"/>
    <property type="match status" value="1"/>
</dbReference>
<gene>
    <name evidence="5" type="ORF">J2Z17_001751</name>
</gene>
<dbReference type="PROSITE" id="PS51819">
    <property type="entry name" value="VOC"/>
    <property type="match status" value="1"/>
</dbReference>
<keyword evidence="6" id="KW-1185">Reference proteome</keyword>